<accession>A0ABV7YCW7</accession>
<keyword evidence="2" id="KW-1185">Reference proteome</keyword>
<evidence type="ECO:0000313" key="1">
    <source>
        <dbReference type="EMBL" id="MFC3762023.1"/>
    </source>
</evidence>
<comment type="caution">
    <text evidence="1">The sequence shown here is derived from an EMBL/GenBank/DDBJ whole genome shotgun (WGS) entry which is preliminary data.</text>
</comment>
<dbReference type="EMBL" id="JBHRZH010000012">
    <property type="protein sequence ID" value="MFC3762023.1"/>
    <property type="molecule type" value="Genomic_DNA"/>
</dbReference>
<reference evidence="2" key="1">
    <citation type="journal article" date="2019" name="Int. J. Syst. Evol. Microbiol.">
        <title>The Global Catalogue of Microorganisms (GCM) 10K type strain sequencing project: providing services to taxonomists for standard genome sequencing and annotation.</title>
        <authorList>
            <consortium name="The Broad Institute Genomics Platform"/>
            <consortium name="The Broad Institute Genome Sequencing Center for Infectious Disease"/>
            <person name="Wu L."/>
            <person name="Ma J."/>
        </authorList>
    </citation>
    <scope>NUCLEOTIDE SEQUENCE [LARGE SCALE GENOMIC DNA]</scope>
    <source>
        <strain evidence="2">CGMCC 4.7241</strain>
    </source>
</reference>
<organism evidence="1 2">
    <name type="scientific">Tenggerimyces flavus</name>
    <dbReference type="NCBI Taxonomy" id="1708749"/>
    <lineage>
        <taxon>Bacteria</taxon>
        <taxon>Bacillati</taxon>
        <taxon>Actinomycetota</taxon>
        <taxon>Actinomycetes</taxon>
        <taxon>Propionibacteriales</taxon>
        <taxon>Nocardioidaceae</taxon>
        <taxon>Tenggerimyces</taxon>
    </lineage>
</organism>
<gene>
    <name evidence="1" type="ORF">ACFOUW_14365</name>
</gene>
<dbReference type="Proteomes" id="UP001595699">
    <property type="component" value="Unassembled WGS sequence"/>
</dbReference>
<protein>
    <submittedName>
        <fullName evidence="1">Uncharacterized protein</fullName>
    </submittedName>
</protein>
<sequence length="76" mass="8547">MSSVVSPEPAPEPKPERRPTMWEQAGALQVGDFCDLCVTNEIAQRKIRTYTGWQACPRCDYVRPLPPLPPLTESYA</sequence>
<dbReference type="RefSeq" id="WP_205120571.1">
    <property type="nucleotide sequence ID" value="NZ_JAFBCM010000001.1"/>
</dbReference>
<name>A0ABV7YCW7_9ACTN</name>
<proteinExistence type="predicted"/>
<evidence type="ECO:0000313" key="2">
    <source>
        <dbReference type="Proteomes" id="UP001595699"/>
    </source>
</evidence>